<feature type="transmembrane region" description="Helical" evidence="1">
    <location>
        <begin position="188"/>
        <end position="208"/>
    </location>
</feature>
<feature type="non-terminal residue" evidence="2">
    <location>
        <position position="1"/>
    </location>
</feature>
<dbReference type="EMBL" id="LFIV01000216">
    <property type="protein sequence ID" value="KZL65525.1"/>
    <property type="molecule type" value="Genomic_DNA"/>
</dbReference>
<comment type="caution">
    <text evidence="2">The sequence shown here is derived from an EMBL/GenBank/DDBJ whole genome shotgun (WGS) entry which is preliminary data.</text>
</comment>
<name>A0A166NC38_9PEZI</name>
<dbReference type="Proteomes" id="UP000076552">
    <property type="component" value="Unassembled WGS sequence"/>
</dbReference>
<sequence>LQVHSNHPLNTKTNSLLLPKTHETTMTMTDLVNESSLHLKILKTKVPSEYATSSRVRQWLLEHLQNRNIDLLNGPEAFVCLWKGAELHSLHPNHIFGSLISQGIAPQTAHHVVGDIMECLEDYRARRAACIAAGEVWFPDQELEPQSSQERHPNQEQRQRLVQDNYEALSEQSESPPSWYSSLFSARGVLAAGFSLAVGLGVMTWLIVKPSSREEEEK</sequence>
<keyword evidence="1" id="KW-0812">Transmembrane</keyword>
<proteinExistence type="predicted"/>
<evidence type="ECO:0000313" key="2">
    <source>
        <dbReference type="EMBL" id="KZL65525.1"/>
    </source>
</evidence>
<gene>
    <name evidence="2" type="ORF">CT0861_10011</name>
</gene>
<dbReference type="AlphaFoldDB" id="A0A166NC38"/>
<organism evidence="2 3">
    <name type="scientific">Colletotrichum tofieldiae</name>
    <dbReference type="NCBI Taxonomy" id="708197"/>
    <lineage>
        <taxon>Eukaryota</taxon>
        <taxon>Fungi</taxon>
        <taxon>Dikarya</taxon>
        <taxon>Ascomycota</taxon>
        <taxon>Pezizomycotina</taxon>
        <taxon>Sordariomycetes</taxon>
        <taxon>Hypocreomycetidae</taxon>
        <taxon>Glomerellales</taxon>
        <taxon>Glomerellaceae</taxon>
        <taxon>Colletotrichum</taxon>
        <taxon>Colletotrichum spaethianum species complex</taxon>
    </lineage>
</organism>
<keyword evidence="1" id="KW-1133">Transmembrane helix</keyword>
<evidence type="ECO:0000256" key="1">
    <source>
        <dbReference type="SAM" id="Phobius"/>
    </source>
</evidence>
<accession>A0A166NC38</accession>
<keyword evidence="1" id="KW-0472">Membrane</keyword>
<protein>
    <submittedName>
        <fullName evidence="2">Uncharacterized protein</fullName>
    </submittedName>
</protein>
<keyword evidence="3" id="KW-1185">Reference proteome</keyword>
<reference evidence="2 3" key="1">
    <citation type="submission" date="2015-06" db="EMBL/GenBank/DDBJ databases">
        <title>Survival trade-offs in plant roots during colonization by closely related pathogenic and mutualistic fungi.</title>
        <authorList>
            <person name="Hacquard S."/>
            <person name="Kracher B."/>
            <person name="Hiruma K."/>
            <person name="Weinman A."/>
            <person name="Muench P."/>
            <person name="Garrido Oter R."/>
            <person name="Ver Loren van Themaat E."/>
            <person name="Dallerey J.-F."/>
            <person name="Damm U."/>
            <person name="Henrissat B."/>
            <person name="Lespinet O."/>
            <person name="Thon M."/>
            <person name="Kemen E."/>
            <person name="McHardy A.C."/>
            <person name="Schulze-Lefert P."/>
            <person name="O'Connell R.J."/>
        </authorList>
    </citation>
    <scope>NUCLEOTIDE SEQUENCE [LARGE SCALE GENOMIC DNA]</scope>
    <source>
        <strain evidence="2 3">0861</strain>
    </source>
</reference>
<evidence type="ECO:0000313" key="3">
    <source>
        <dbReference type="Proteomes" id="UP000076552"/>
    </source>
</evidence>